<dbReference type="PANTHER" id="PTHR48090">
    <property type="entry name" value="UNDECAPRENYL-PHOSPHATE 4-DEOXY-4-FORMAMIDO-L-ARABINOSE TRANSFERASE-RELATED"/>
    <property type="match status" value="1"/>
</dbReference>
<accession>A0A383DQ41</accession>
<evidence type="ECO:0000259" key="1">
    <source>
        <dbReference type="Pfam" id="PF00535"/>
    </source>
</evidence>
<feature type="domain" description="Glycosyltransferase 2-like" evidence="1">
    <location>
        <begin position="25"/>
        <end position="84"/>
    </location>
</feature>
<dbReference type="AlphaFoldDB" id="A0A383DQ41"/>
<feature type="non-terminal residue" evidence="2">
    <location>
        <position position="84"/>
    </location>
</feature>
<dbReference type="EMBL" id="UINC01219056">
    <property type="protein sequence ID" value="SVE46350.1"/>
    <property type="molecule type" value="Genomic_DNA"/>
</dbReference>
<name>A0A383DQ41_9ZZZZ</name>
<reference evidence="2" key="1">
    <citation type="submission" date="2018-05" db="EMBL/GenBank/DDBJ databases">
        <authorList>
            <person name="Lanie J.A."/>
            <person name="Ng W.-L."/>
            <person name="Kazmierczak K.M."/>
            <person name="Andrzejewski T.M."/>
            <person name="Davidsen T.M."/>
            <person name="Wayne K.J."/>
            <person name="Tettelin H."/>
            <person name="Glass J.I."/>
            <person name="Rusch D."/>
            <person name="Podicherti R."/>
            <person name="Tsui H.-C.T."/>
            <person name="Winkler M.E."/>
        </authorList>
    </citation>
    <scope>NUCLEOTIDE SEQUENCE</scope>
</reference>
<sequence length="84" mass="9476">MNDMDELFEEFGLEQDETRPRCEVSVVLAAYNEIGCIEEELDIVRMALEASSFSYEIIVVDDGSDDGTACVVEEYGCEQVKLIR</sequence>
<organism evidence="2">
    <name type="scientific">marine metagenome</name>
    <dbReference type="NCBI Taxonomy" id="408172"/>
    <lineage>
        <taxon>unclassified sequences</taxon>
        <taxon>metagenomes</taxon>
        <taxon>ecological metagenomes</taxon>
    </lineage>
</organism>
<protein>
    <recommendedName>
        <fullName evidence="1">Glycosyltransferase 2-like domain-containing protein</fullName>
    </recommendedName>
</protein>
<dbReference type="InterPro" id="IPR001173">
    <property type="entry name" value="Glyco_trans_2-like"/>
</dbReference>
<proteinExistence type="predicted"/>
<evidence type="ECO:0000313" key="2">
    <source>
        <dbReference type="EMBL" id="SVE46350.1"/>
    </source>
</evidence>
<dbReference type="SUPFAM" id="SSF53448">
    <property type="entry name" value="Nucleotide-diphospho-sugar transferases"/>
    <property type="match status" value="1"/>
</dbReference>
<dbReference type="InterPro" id="IPR050256">
    <property type="entry name" value="Glycosyltransferase_2"/>
</dbReference>
<dbReference type="Gene3D" id="3.90.550.10">
    <property type="entry name" value="Spore Coat Polysaccharide Biosynthesis Protein SpsA, Chain A"/>
    <property type="match status" value="1"/>
</dbReference>
<dbReference type="InterPro" id="IPR029044">
    <property type="entry name" value="Nucleotide-diphossugar_trans"/>
</dbReference>
<dbReference type="Pfam" id="PF00535">
    <property type="entry name" value="Glycos_transf_2"/>
    <property type="match status" value="1"/>
</dbReference>
<gene>
    <name evidence="2" type="ORF">METZ01_LOCUS499204</name>
</gene>
<dbReference type="PANTHER" id="PTHR48090:SF7">
    <property type="entry name" value="RFBJ PROTEIN"/>
    <property type="match status" value="1"/>
</dbReference>